<dbReference type="Proteomes" id="UP000093962">
    <property type="component" value="Unassembled WGS sequence"/>
</dbReference>
<protein>
    <submittedName>
        <fullName evidence="1">Uncharacterized protein</fullName>
    </submittedName>
</protein>
<gene>
    <name evidence="1" type="ORF">A5642_18825</name>
    <name evidence="2" type="ORF">EUA03_11600</name>
</gene>
<accession>A0A1A0MQM7</accession>
<comment type="caution">
    <text evidence="1">The sequence shown here is derived from an EMBL/GenBank/DDBJ whole genome shotgun (WGS) entry which is preliminary data.</text>
</comment>
<dbReference type="EMBL" id="SDLO01000008">
    <property type="protein sequence ID" value="TDK89445.1"/>
    <property type="molecule type" value="Genomic_DNA"/>
</dbReference>
<organism evidence="1 3">
    <name type="scientific">Mycolicibacterium mucogenicum</name>
    <name type="common">Mycobacterium mucogenicum</name>
    <dbReference type="NCBI Taxonomy" id="56689"/>
    <lineage>
        <taxon>Bacteria</taxon>
        <taxon>Bacillati</taxon>
        <taxon>Actinomycetota</taxon>
        <taxon>Actinomycetes</taxon>
        <taxon>Mycobacteriales</taxon>
        <taxon>Mycobacteriaceae</taxon>
        <taxon>Mycolicibacterium</taxon>
    </lineage>
</organism>
<dbReference type="AlphaFoldDB" id="A0A1A0MQM7"/>
<name>A0A1A0MQM7_MYCMU</name>
<dbReference type="Proteomes" id="UP000294929">
    <property type="component" value="Unassembled WGS sequence"/>
</dbReference>
<proteinExistence type="predicted"/>
<dbReference type="RefSeq" id="WP_064858814.1">
    <property type="nucleotide sequence ID" value="NZ_JAPMJT010000004.1"/>
</dbReference>
<evidence type="ECO:0000313" key="3">
    <source>
        <dbReference type="Proteomes" id="UP000093962"/>
    </source>
</evidence>
<evidence type="ECO:0000313" key="2">
    <source>
        <dbReference type="EMBL" id="TDK89445.1"/>
    </source>
</evidence>
<evidence type="ECO:0000313" key="4">
    <source>
        <dbReference type="Proteomes" id="UP000294929"/>
    </source>
</evidence>
<dbReference type="OrthoDB" id="4741893at2"/>
<sequence length="81" mass="8839">MTALQDWLSFRPGDDGIKDMMFRRPLRAVLSVVEEFDEAVDVALVRLAAHANGSHPAPAPAPTPAYIPANVVLMRPGIERC</sequence>
<dbReference type="EMBL" id="LZSF01000120">
    <property type="protein sequence ID" value="OBA87720.1"/>
    <property type="molecule type" value="Genomic_DNA"/>
</dbReference>
<reference evidence="2 4" key="2">
    <citation type="submission" date="2019-01" db="EMBL/GenBank/DDBJ databases">
        <title>High-quality-draft genome sequences of five non-tuberculosis mycobacteriaceae isolated from a nosocomial environment.</title>
        <authorList>
            <person name="Tiago I."/>
            <person name="Alarico S."/>
            <person name="Pereira S.G."/>
            <person name="Coelho C."/>
            <person name="Maranha A."/>
            <person name="Empadinhas N."/>
        </authorList>
    </citation>
    <scope>NUCLEOTIDE SEQUENCE [LARGE SCALE GENOMIC DNA]</scope>
    <source>
        <strain evidence="2 4">24AIII</strain>
    </source>
</reference>
<reference evidence="1 3" key="1">
    <citation type="submission" date="2016-06" db="EMBL/GenBank/DDBJ databases">
        <authorList>
            <person name="Kjaerup R.B."/>
            <person name="Dalgaard T.S."/>
            <person name="Juul-Madsen H.R."/>
        </authorList>
    </citation>
    <scope>NUCLEOTIDE SEQUENCE [LARGE SCALE GENOMIC DNA]</scope>
    <source>
        <strain evidence="1 3">1199456.5</strain>
    </source>
</reference>
<evidence type="ECO:0000313" key="1">
    <source>
        <dbReference type="EMBL" id="OBA87720.1"/>
    </source>
</evidence>